<evidence type="ECO:0000256" key="1">
    <source>
        <dbReference type="ARBA" id="ARBA00004141"/>
    </source>
</evidence>
<dbReference type="EMBL" id="LCWV01000009">
    <property type="protein sequence ID" value="PWI70607.1"/>
    <property type="molecule type" value="Genomic_DNA"/>
</dbReference>
<feature type="compositionally biased region" description="Basic and acidic residues" evidence="6">
    <location>
        <begin position="95"/>
        <end position="119"/>
    </location>
</feature>
<keyword evidence="5" id="KW-0325">Glycoprotein</keyword>
<dbReference type="GO" id="GO:0005886">
    <property type="term" value="C:plasma membrane"/>
    <property type="evidence" value="ECO:0007669"/>
    <property type="project" value="TreeGrafter"/>
</dbReference>
<feature type="transmembrane region" description="Helical" evidence="7">
    <location>
        <begin position="710"/>
        <end position="732"/>
    </location>
</feature>
<feature type="transmembrane region" description="Helical" evidence="7">
    <location>
        <begin position="587"/>
        <end position="606"/>
    </location>
</feature>
<sequence length="1030" mass="113534">MVNRESVRACACVALWFVALGATEFGARVDERQGRRLTTRGEDVAAEVGSLFTIFTAASHAVTRIVNNKRHQPAGLGPPQAETMCPTQGGNKGKGAGERESIRQWGERSELEQNAEEKKSHRPNGPKSSRTRTLRRQETGGYRIGKESHRARGPASSGVDEKGRRSRLPRLPSWLSLGLSQQPGASTTALEVHGGAAAPRNATAVGRSTARTHVCKLVGLRRRRLPRAATRDDGWGTGHWMTGGVLLGRKEPQDSASNACLPVMMLVSPGRPLAFCHPRRVDAVEARDRVLFRPTLPSLVDHLPNYLVRGRRQPSARAGVVPDVTDEAMPAKLACIWFGNEARTRPALIRRVRHPIAKHHGPEELAAPARALAHSLLSRLLLHRRVSRRSLARHDAGRGWRRMAHVDADADGARNVGMSINLIRDAPIGQLIRFLTKNKYLQYPEERADFKLPEPWQQLVDNPNAVVDEGPVTSSSSSTVHGGDGNNNAGNLSEKETDVDPEKQKKREQDQQGAQQEPLHLHRTRSPEETPAFTEARLEADEAHDVQRVKSIPVVPQRTKDGAILVDWYYSDDAENPHNWTNKKRTYIGLVICLYTFVVYTTSAIYTSSSEGVMKEFGVSQLKATLGLSIYVLGYGIGPLIFSPLSEIPRIGRNPVYIVTMFLFVILSIPTAFAPNYAGLMVLRFLQGFFGSPCLASGGASLGDMYSLMALPFAMVAWVSAAYCGPALGPLLSGFAVPVEGWRWSLFISIWASAPVFVTMFISLPETSSPNILLRRAKRLRKLTGNERFMSQSEIDQRHMKVSSIALDALIKPLEITIKDPAVLFVQIYTAIIYGIYYSFFEVFPLVYPVDYHMNLGQIGLVFLCILVSCIIGIALYVGYLYYYMNPRIMKFGMPAQENRLVPALPASFGPTIGLFLFAWTARASIHWIVPTIGITIYGATCFVVMQCIFVYVPLSYPQYAASLFAANDFFRSALACGSVLFAHPLFGNLGVARGTSLLGGLSVIGIVGIWLLYFYGARLRALSKFALSD</sequence>
<reference evidence="10 11" key="1">
    <citation type="journal article" date="2016" name="Front. Microbiol.">
        <title>Genome and transcriptome sequences reveal the specific parasitism of the nematophagous Purpureocillium lilacinum 36-1.</title>
        <authorList>
            <person name="Xie J."/>
            <person name="Li S."/>
            <person name="Mo C."/>
            <person name="Xiao X."/>
            <person name="Peng D."/>
            <person name="Wang G."/>
            <person name="Xiao Y."/>
        </authorList>
    </citation>
    <scope>NUCLEOTIDE SEQUENCE [LARGE SCALE GENOMIC DNA]</scope>
    <source>
        <strain evidence="10 11">36-1</strain>
    </source>
</reference>
<evidence type="ECO:0000256" key="5">
    <source>
        <dbReference type="ARBA" id="ARBA00023180"/>
    </source>
</evidence>
<keyword evidence="2 7" id="KW-0812">Transmembrane</keyword>
<feature type="domain" description="Major facilitator superfamily (MFS) profile" evidence="9">
    <location>
        <begin position="588"/>
        <end position="1021"/>
    </location>
</feature>
<feature type="region of interest" description="Disordered" evidence="6">
    <location>
        <begin position="465"/>
        <end position="532"/>
    </location>
</feature>
<feature type="transmembrane region" description="Helical" evidence="7">
    <location>
        <begin position="822"/>
        <end position="841"/>
    </location>
</feature>
<evidence type="ECO:0000256" key="6">
    <source>
        <dbReference type="SAM" id="MobiDB-lite"/>
    </source>
</evidence>
<evidence type="ECO:0000313" key="10">
    <source>
        <dbReference type="EMBL" id="PWI70607.1"/>
    </source>
</evidence>
<gene>
    <name evidence="10" type="ORF">PCL_13006</name>
</gene>
<evidence type="ECO:0000259" key="9">
    <source>
        <dbReference type="PROSITE" id="PS50850"/>
    </source>
</evidence>
<evidence type="ECO:0000256" key="4">
    <source>
        <dbReference type="ARBA" id="ARBA00023136"/>
    </source>
</evidence>
<comment type="subcellular location">
    <subcellularLocation>
        <location evidence="1">Membrane</location>
        <topology evidence="1">Multi-pass membrane protein</topology>
    </subcellularLocation>
</comment>
<dbReference type="Gene3D" id="1.20.1250.20">
    <property type="entry name" value="MFS general substrate transporter like domains"/>
    <property type="match status" value="1"/>
</dbReference>
<protein>
    <recommendedName>
        <fullName evidence="9">Major facilitator superfamily (MFS) profile domain-containing protein</fullName>
    </recommendedName>
</protein>
<feature type="compositionally biased region" description="Basic residues" evidence="6">
    <location>
        <begin position="120"/>
        <end position="134"/>
    </location>
</feature>
<evidence type="ECO:0000256" key="8">
    <source>
        <dbReference type="SAM" id="SignalP"/>
    </source>
</evidence>
<feature type="transmembrane region" description="Helical" evidence="7">
    <location>
        <begin position="744"/>
        <end position="764"/>
    </location>
</feature>
<feature type="region of interest" description="Disordered" evidence="6">
    <location>
        <begin position="70"/>
        <end position="167"/>
    </location>
</feature>
<keyword evidence="8" id="KW-0732">Signal</keyword>
<evidence type="ECO:0000256" key="3">
    <source>
        <dbReference type="ARBA" id="ARBA00022989"/>
    </source>
</evidence>
<organism evidence="10 11">
    <name type="scientific">Purpureocillium lilacinum</name>
    <name type="common">Paecilomyces lilacinus</name>
    <dbReference type="NCBI Taxonomy" id="33203"/>
    <lineage>
        <taxon>Eukaryota</taxon>
        <taxon>Fungi</taxon>
        <taxon>Dikarya</taxon>
        <taxon>Ascomycota</taxon>
        <taxon>Pezizomycotina</taxon>
        <taxon>Sordariomycetes</taxon>
        <taxon>Hypocreomycetidae</taxon>
        <taxon>Hypocreales</taxon>
        <taxon>Ophiocordycipitaceae</taxon>
        <taxon>Purpureocillium</taxon>
    </lineage>
</organism>
<dbReference type="Proteomes" id="UP000245956">
    <property type="component" value="Unassembled WGS sequence"/>
</dbReference>
<keyword evidence="4 7" id="KW-0472">Membrane</keyword>
<name>A0A2U3E817_PURLI</name>
<evidence type="ECO:0000313" key="11">
    <source>
        <dbReference type="Proteomes" id="UP000245956"/>
    </source>
</evidence>
<comment type="caution">
    <text evidence="10">The sequence shown here is derived from an EMBL/GenBank/DDBJ whole genome shotgun (WGS) entry which is preliminary data.</text>
</comment>
<feature type="transmembrane region" description="Helical" evidence="7">
    <location>
        <begin position="655"/>
        <end position="673"/>
    </location>
</feature>
<dbReference type="GO" id="GO:0015244">
    <property type="term" value="F:fluconazole transmembrane transporter activity"/>
    <property type="evidence" value="ECO:0007669"/>
    <property type="project" value="TreeGrafter"/>
</dbReference>
<dbReference type="GO" id="GO:1990961">
    <property type="term" value="P:xenobiotic detoxification by transmembrane export across the plasma membrane"/>
    <property type="evidence" value="ECO:0007669"/>
    <property type="project" value="TreeGrafter"/>
</dbReference>
<dbReference type="Pfam" id="PF07690">
    <property type="entry name" value="MFS_1"/>
    <property type="match status" value="1"/>
</dbReference>
<keyword evidence="3 7" id="KW-1133">Transmembrane helix</keyword>
<dbReference type="InterPro" id="IPR011701">
    <property type="entry name" value="MFS"/>
</dbReference>
<feature type="signal peptide" evidence="8">
    <location>
        <begin position="1"/>
        <end position="21"/>
    </location>
</feature>
<feature type="compositionally biased region" description="Basic and acidic residues" evidence="6">
    <location>
        <begin position="493"/>
        <end position="510"/>
    </location>
</feature>
<accession>A0A2U3E817</accession>
<feature type="transmembrane region" description="Helical" evidence="7">
    <location>
        <begin position="626"/>
        <end position="643"/>
    </location>
</feature>
<dbReference type="InterPro" id="IPR020846">
    <property type="entry name" value="MFS_dom"/>
</dbReference>
<feature type="chain" id="PRO_5015403257" description="Major facilitator superfamily (MFS) profile domain-containing protein" evidence="8">
    <location>
        <begin position="22"/>
        <end position="1030"/>
    </location>
</feature>
<dbReference type="PANTHER" id="PTHR23502:SF23">
    <property type="entry name" value="FLUCONAZOLE RESISTANCE PROTEIN 1"/>
    <property type="match status" value="1"/>
</dbReference>
<feature type="transmembrane region" description="Helical" evidence="7">
    <location>
        <begin position="904"/>
        <end position="922"/>
    </location>
</feature>
<dbReference type="SUPFAM" id="SSF103473">
    <property type="entry name" value="MFS general substrate transporter"/>
    <property type="match status" value="1"/>
</dbReference>
<feature type="transmembrane region" description="Helical" evidence="7">
    <location>
        <begin position="861"/>
        <end position="883"/>
    </location>
</feature>
<dbReference type="CDD" id="cd17323">
    <property type="entry name" value="MFS_Tpo1_MDR_like"/>
    <property type="match status" value="1"/>
</dbReference>
<dbReference type="InterPro" id="IPR036259">
    <property type="entry name" value="MFS_trans_sf"/>
</dbReference>
<dbReference type="PROSITE" id="PS50850">
    <property type="entry name" value="MFS"/>
    <property type="match status" value="1"/>
</dbReference>
<dbReference type="AlphaFoldDB" id="A0A2U3E817"/>
<proteinExistence type="predicted"/>
<evidence type="ECO:0000256" key="2">
    <source>
        <dbReference type="ARBA" id="ARBA00022692"/>
    </source>
</evidence>
<feature type="transmembrane region" description="Helical" evidence="7">
    <location>
        <begin position="974"/>
        <end position="992"/>
    </location>
</feature>
<dbReference type="PANTHER" id="PTHR23502">
    <property type="entry name" value="MAJOR FACILITATOR SUPERFAMILY"/>
    <property type="match status" value="1"/>
</dbReference>
<evidence type="ECO:0000256" key="7">
    <source>
        <dbReference type="SAM" id="Phobius"/>
    </source>
</evidence>
<feature type="transmembrane region" description="Helical" evidence="7">
    <location>
        <begin position="998"/>
        <end position="1016"/>
    </location>
</feature>
<feature type="transmembrane region" description="Helical" evidence="7">
    <location>
        <begin position="928"/>
        <end position="953"/>
    </location>
</feature>
<dbReference type="FunFam" id="1.20.1250.20:FF:000011">
    <property type="entry name" value="MFS multidrug transporter, putative"/>
    <property type="match status" value="1"/>
</dbReference>